<evidence type="ECO:0000256" key="8">
    <source>
        <dbReference type="ARBA" id="ARBA00022692"/>
    </source>
</evidence>
<evidence type="ECO:0000256" key="12">
    <source>
        <dbReference type="RuleBase" id="RU363112"/>
    </source>
</evidence>
<keyword evidence="14" id="KW-1185">Reference proteome</keyword>
<evidence type="ECO:0000256" key="2">
    <source>
        <dbReference type="ARBA" id="ARBA00004687"/>
    </source>
</evidence>
<dbReference type="EMBL" id="KB908923">
    <property type="protein sequence ID" value="EOB14790.1"/>
    <property type="molecule type" value="Genomic_DNA"/>
</dbReference>
<evidence type="ECO:0000256" key="3">
    <source>
        <dbReference type="ARBA" id="ARBA00008698"/>
    </source>
</evidence>
<feature type="transmembrane region" description="Helical" evidence="12">
    <location>
        <begin position="69"/>
        <end position="92"/>
    </location>
</feature>
<keyword evidence="10 12" id="KW-1133">Transmembrane helix</keyword>
<evidence type="ECO:0000256" key="7">
    <source>
        <dbReference type="ARBA" id="ARBA00022679"/>
    </source>
</evidence>
<dbReference type="VEuPathDB" id="MicrosporidiaDB:NBO_15g0003"/>
<reference evidence="13 14" key="1">
    <citation type="journal article" date="2013" name="BMC Genomics">
        <title>Comparative genomics of parasitic silkworm microsporidia reveal an association between genome expansion and host adaptation.</title>
        <authorList>
            <person name="Pan G."/>
            <person name="Xu J."/>
            <person name="Li T."/>
            <person name="Xia Q."/>
            <person name="Liu S.L."/>
            <person name="Zhang G."/>
            <person name="Li S."/>
            <person name="Li C."/>
            <person name="Liu H."/>
            <person name="Yang L."/>
            <person name="Liu T."/>
            <person name="Zhang X."/>
            <person name="Wu Z."/>
            <person name="Fan W."/>
            <person name="Dang X."/>
            <person name="Xiang H."/>
            <person name="Tao M."/>
            <person name="Li Y."/>
            <person name="Hu J."/>
            <person name="Li Z."/>
            <person name="Lin L."/>
            <person name="Luo J."/>
            <person name="Geng L."/>
            <person name="Wang L."/>
            <person name="Long M."/>
            <person name="Wan Y."/>
            <person name="He N."/>
            <person name="Zhang Z."/>
            <person name="Lu C."/>
            <person name="Keeling P.J."/>
            <person name="Wang J."/>
            <person name="Xiang Z."/>
            <person name="Zhou Z."/>
        </authorList>
    </citation>
    <scope>NUCLEOTIDE SEQUENCE [LARGE SCALE GENOMIC DNA]</scope>
    <source>
        <strain evidence="14">CQ1 / CVCC 102059</strain>
    </source>
</reference>
<keyword evidence="7 12" id="KW-0808">Transferase</keyword>
<dbReference type="InterPro" id="IPR007315">
    <property type="entry name" value="PIG-V/Gpi18"/>
</dbReference>
<evidence type="ECO:0000256" key="5">
    <source>
        <dbReference type="ARBA" id="ARBA00022502"/>
    </source>
</evidence>
<keyword evidence="9 12" id="KW-0256">Endoplasmic reticulum</keyword>
<gene>
    <name evidence="13" type="primary">GPI18</name>
    <name evidence="13" type="ORF">NBO_15g0003</name>
</gene>
<evidence type="ECO:0000256" key="4">
    <source>
        <dbReference type="ARBA" id="ARBA00013795"/>
    </source>
</evidence>
<dbReference type="GO" id="GO:0006506">
    <property type="term" value="P:GPI anchor biosynthetic process"/>
    <property type="evidence" value="ECO:0007669"/>
    <property type="project" value="UniProtKB-UniPathway"/>
</dbReference>
<dbReference type="Proteomes" id="UP000016927">
    <property type="component" value="Unassembled WGS sequence"/>
</dbReference>
<keyword evidence="5 12" id="KW-0337">GPI-anchor biosynthesis</keyword>
<dbReference type="AlphaFoldDB" id="R0MKM7"/>
<proteinExistence type="inferred from homology"/>
<keyword evidence="8 12" id="KW-0812">Transmembrane</keyword>
<feature type="transmembrane region" description="Helical" evidence="12">
    <location>
        <begin position="353"/>
        <end position="373"/>
    </location>
</feature>
<name>R0MKM7_NOSB1</name>
<evidence type="ECO:0000256" key="1">
    <source>
        <dbReference type="ARBA" id="ARBA00004477"/>
    </source>
</evidence>
<dbReference type="UniPathway" id="UPA00196"/>
<comment type="pathway">
    <text evidence="2 12">Glycolipid biosynthesis; glycosylphosphatidylinositol-anchor biosynthesis.</text>
</comment>
<protein>
    <recommendedName>
        <fullName evidence="4 12">GPI mannosyltransferase 2</fullName>
        <ecNumber evidence="12">2.4.1.-</ecNumber>
    </recommendedName>
</protein>
<evidence type="ECO:0000256" key="9">
    <source>
        <dbReference type="ARBA" id="ARBA00022824"/>
    </source>
</evidence>
<dbReference type="PANTHER" id="PTHR12468:SF2">
    <property type="entry name" value="GPI MANNOSYLTRANSFERASE 2"/>
    <property type="match status" value="1"/>
</dbReference>
<feature type="transmembrane region" description="Helical" evidence="12">
    <location>
        <begin position="207"/>
        <end position="225"/>
    </location>
</feature>
<keyword evidence="11 12" id="KW-0472">Membrane</keyword>
<dbReference type="GO" id="GO:0005789">
    <property type="term" value="C:endoplasmic reticulum membrane"/>
    <property type="evidence" value="ECO:0007669"/>
    <property type="project" value="UniProtKB-SubCell"/>
</dbReference>
<comment type="subcellular location">
    <subcellularLocation>
        <location evidence="1 12">Endoplasmic reticulum membrane</location>
        <topology evidence="1 12">Multi-pass membrane protein</topology>
    </subcellularLocation>
</comment>
<keyword evidence="6 12" id="KW-0328">Glycosyltransferase</keyword>
<feature type="transmembrane region" description="Helical" evidence="12">
    <location>
        <begin position="104"/>
        <end position="123"/>
    </location>
</feature>
<comment type="similarity">
    <text evidence="3 12">Belongs to the PIGV family.</text>
</comment>
<evidence type="ECO:0000256" key="6">
    <source>
        <dbReference type="ARBA" id="ARBA00022676"/>
    </source>
</evidence>
<dbReference type="HOGENOM" id="CLU_029048_3_1_1"/>
<dbReference type="EC" id="2.4.1.-" evidence="12"/>
<feature type="transmembrane region" description="Helical" evidence="12">
    <location>
        <begin position="7"/>
        <end position="28"/>
    </location>
</feature>
<dbReference type="GO" id="GO:0000009">
    <property type="term" value="F:alpha-1,6-mannosyltransferase activity"/>
    <property type="evidence" value="ECO:0007669"/>
    <property type="project" value="InterPro"/>
</dbReference>
<feature type="transmembrane region" description="Helical" evidence="12">
    <location>
        <begin position="309"/>
        <end position="333"/>
    </location>
</feature>
<dbReference type="OrthoDB" id="10252502at2759"/>
<evidence type="ECO:0000256" key="11">
    <source>
        <dbReference type="ARBA" id="ARBA00023136"/>
    </source>
</evidence>
<feature type="transmembrane region" description="Helical" evidence="12">
    <location>
        <begin position="179"/>
        <end position="201"/>
    </location>
</feature>
<dbReference type="STRING" id="578461.R0MKM7"/>
<dbReference type="PANTHER" id="PTHR12468">
    <property type="entry name" value="GPI MANNOSYLTRANSFERASE 2"/>
    <property type="match status" value="1"/>
</dbReference>
<feature type="transmembrane region" description="Helical" evidence="12">
    <location>
        <begin position="394"/>
        <end position="418"/>
    </location>
</feature>
<comment type="function">
    <text evidence="12">Mannosyltransferase involved in glycosylphosphatidylinositol-anchor biosynthesis.</text>
</comment>
<dbReference type="Pfam" id="PF04188">
    <property type="entry name" value="Mannosyl_trans2"/>
    <property type="match status" value="1"/>
</dbReference>
<dbReference type="GO" id="GO:0004376">
    <property type="term" value="F:GPI mannosyltransferase activity"/>
    <property type="evidence" value="ECO:0007669"/>
    <property type="project" value="InterPro"/>
</dbReference>
<dbReference type="OMA" id="WDVEWFL"/>
<organism evidence="13 14">
    <name type="scientific">Nosema bombycis (strain CQ1 / CVCC 102059)</name>
    <name type="common">Microsporidian parasite</name>
    <name type="synonym">Pebrine of silkworm</name>
    <dbReference type="NCBI Taxonomy" id="578461"/>
    <lineage>
        <taxon>Eukaryota</taxon>
        <taxon>Fungi</taxon>
        <taxon>Fungi incertae sedis</taxon>
        <taxon>Microsporidia</taxon>
        <taxon>Nosematidae</taxon>
        <taxon>Nosema</taxon>
    </lineage>
</organism>
<accession>R0MKM7</accession>
<evidence type="ECO:0000313" key="14">
    <source>
        <dbReference type="Proteomes" id="UP000016927"/>
    </source>
</evidence>
<evidence type="ECO:0000256" key="10">
    <source>
        <dbReference type="ARBA" id="ARBA00022989"/>
    </source>
</evidence>
<evidence type="ECO:0000313" key="13">
    <source>
        <dbReference type="EMBL" id="EOB14790.1"/>
    </source>
</evidence>
<dbReference type="GO" id="GO:0031501">
    <property type="term" value="C:mannosyltransferase complex"/>
    <property type="evidence" value="ECO:0007669"/>
    <property type="project" value="TreeGrafter"/>
</dbReference>
<sequence>MNHKTLIFHSLVSRIFFISICTISHFLLKHYDLSTNLNESKSMFTSLLKWDAVHFRDITMNGYLQEHTFAFFPLLPYVVRCFYTFLNGPLVFFGLEKHFDFDQFTVGILIINLIFIINSLLLYKLTLFIFDLELAKFTFYLYIFNPASIICSSMYTETLFMLLFLIGLFFVIKQKEIQCTFILSISVLCRSNGLLFCILLFYFKWSLIHLIVFLIPIGFFQLYVLEKIMSFRIFPDLKSYLEVFGDTHNLTLDDKKALDTFEYKENLISVSEAVTFSSKSPLLFFKKMKIVIPYSFVQKKYWNQGFLNFFNIPNIPNVLIGLPFILFTFYILLVNDLKCKNNTLILKNLKILLFLKTILACFFFHWNMYFRLISFNPFLYWSIAKMYLKGKHSAYFILYLKYYFAFSVSYAILFGAFYPPA</sequence>
<feature type="transmembrane region" description="Helical" evidence="12">
    <location>
        <begin position="143"/>
        <end position="172"/>
    </location>
</feature>